<dbReference type="GO" id="GO:0003723">
    <property type="term" value="F:RNA binding"/>
    <property type="evidence" value="ECO:0007669"/>
    <property type="project" value="InterPro"/>
</dbReference>
<evidence type="ECO:0000313" key="5">
    <source>
        <dbReference type="Proteomes" id="UP000178116"/>
    </source>
</evidence>
<dbReference type="InterPro" id="IPR029026">
    <property type="entry name" value="tRNA_m1G_MTases_N"/>
</dbReference>
<dbReference type="GO" id="GO:0005829">
    <property type="term" value="C:cytosol"/>
    <property type="evidence" value="ECO:0007669"/>
    <property type="project" value="TreeGrafter"/>
</dbReference>
<keyword evidence="1" id="KW-0489">Methyltransferase</keyword>
<name>A0A1G2LUR5_9BACT</name>
<reference evidence="4 5" key="1">
    <citation type="journal article" date="2016" name="Nat. Commun.">
        <title>Thousands of microbial genomes shed light on interconnected biogeochemical processes in an aquifer system.</title>
        <authorList>
            <person name="Anantharaman K."/>
            <person name="Brown C.T."/>
            <person name="Hug L.A."/>
            <person name="Sharon I."/>
            <person name="Castelle C.J."/>
            <person name="Probst A.J."/>
            <person name="Thomas B.C."/>
            <person name="Singh A."/>
            <person name="Wilkins M.J."/>
            <person name="Karaoz U."/>
            <person name="Brodie E.L."/>
            <person name="Williams K.H."/>
            <person name="Hubbard S.S."/>
            <person name="Banfield J.F."/>
        </authorList>
    </citation>
    <scope>NUCLEOTIDE SEQUENCE [LARGE SCALE GENOMIC DNA]</scope>
</reference>
<gene>
    <name evidence="4" type="ORF">A3A10_00955</name>
</gene>
<dbReference type="EMBL" id="MHRA01000026">
    <property type="protein sequence ID" value="OHA15224.1"/>
    <property type="molecule type" value="Genomic_DNA"/>
</dbReference>
<dbReference type="Gene3D" id="3.40.1280.10">
    <property type="match status" value="1"/>
</dbReference>
<evidence type="ECO:0000256" key="1">
    <source>
        <dbReference type="ARBA" id="ARBA00022603"/>
    </source>
</evidence>
<dbReference type="GO" id="GO:0008173">
    <property type="term" value="F:RNA methyltransferase activity"/>
    <property type="evidence" value="ECO:0007669"/>
    <property type="project" value="InterPro"/>
</dbReference>
<evidence type="ECO:0000313" key="4">
    <source>
        <dbReference type="EMBL" id="OHA15224.1"/>
    </source>
</evidence>
<keyword evidence="2" id="KW-0808">Transferase</keyword>
<dbReference type="AlphaFoldDB" id="A0A1G2LUR5"/>
<organism evidence="4 5">
    <name type="scientific">Candidatus Tagabacteria bacterium RIFCSPLOWO2_01_FULL_42_9</name>
    <dbReference type="NCBI Taxonomy" id="1802296"/>
    <lineage>
        <taxon>Bacteria</taxon>
        <taxon>Candidatus Tagaibacteriota</taxon>
    </lineage>
</organism>
<dbReference type="Proteomes" id="UP000178116">
    <property type="component" value="Unassembled WGS sequence"/>
</dbReference>
<dbReference type="InterPro" id="IPR029028">
    <property type="entry name" value="Alpha/beta_knot_MTases"/>
</dbReference>
<evidence type="ECO:0000256" key="2">
    <source>
        <dbReference type="ARBA" id="ARBA00022679"/>
    </source>
</evidence>
<proteinExistence type="predicted"/>
<dbReference type="GO" id="GO:0032259">
    <property type="term" value="P:methylation"/>
    <property type="evidence" value="ECO:0007669"/>
    <property type="project" value="UniProtKB-KW"/>
</dbReference>
<feature type="domain" description="tRNA/rRNA methyltransferase SpoU type" evidence="3">
    <location>
        <begin position="6"/>
        <end position="159"/>
    </location>
</feature>
<dbReference type="InterPro" id="IPR004441">
    <property type="entry name" value="rRNA_MeTrfase_TrmH"/>
</dbReference>
<dbReference type="GO" id="GO:0006396">
    <property type="term" value="P:RNA processing"/>
    <property type="evidence" value="ECO:0007669"/>
    <property type="project" value="InterPro"/>
</dbReference>
<protein>
    <recommendedName>
        <fullName evidence="3">tRNA/rRNA methyltransferase SpoU type domain-containing protein</fullName>
    </recommendedName>
</protein>
<sequence length="163" mass="17963">MSQKNIYLVLHNIRSLHNVGSIFRTADAAGVKKIYLTGYTPSPLDRFEKIRPEIAKTALGAEKTVEWQKYGNIGTLISEFKKAGIAHRSPASIVGIEQSSQAINYKKFKPQYPLVLILGNEIRGISPAILKKCDKIIEIPMAGKKESLNVSVSAGIVLFSLPR</sequence>
<dbReference type="PANTHER" id="PTHR46429">
    <property type="entry name" value="23S RRNA (GUANOSINE-2'-O-)-METHYLTRANSFERASE RLMB"/>
    <property type="match status" value="1"/>
</dbReference>
<dbReference type="SUPFAM" id="SSF75217">
    <property type="entry name" value="alpha/beta knot"/>
    <property type="match status" value="1"/>
</dbReference>
<dbReference type="Pfam" id="PF00588">
    <property type="entry name" value="SpoU_methylase"/>
    <property type="match status" value="1"/>
</dbReference>
<dbReference type="InterPro" id="IPR001537">
    <property type="entry name" value="SpoU_MeTrfase"/>
</dbReference>
<comment type="caution">
    <text evidence="4">The sequence shown here is derived from an EMBL/GenBank/DDBJ whole genome shotgun (WGS) entry which is preliminary data.</text>
</comment>
<accession>A0A1G2LUR5</accession>
<dbReference type="PANTHER" id="PTHR46429:SF1">
    <property type="entry name" value="23S RRNA (GUANOSINE-2'-O-)-METHYLTRANSFERASE RLMB"/>
    <property type="match status" value="1"/>
</dbReference>
<evidence type="ECO:0000259" key="3">
    <source>
        <dbReference type="Pfam" id="PF00588"/>
    </source>
</evidence>